<dbReference type="EMBL" id="BMWG01000004">
    <property type="protein sequence ID" value="GGZ28592.1"/>
    <property type="molecule type" value="Genomic_DNA"/>
</dbReference>
<evidence type="ECO:0000313" key="1">
    <source>
        <dbReference type="EMBL" id="GGZ28592.1"/>
    </source>
</evidence>
<accession>A0A918UR51</accession>
<dbReference type="AlphaFoldDB" id="A0A918UR51"/>
<sequence>MNDIDLVMTCLLCQQPISDGYLGTCCTRATIIRLEALPILHRGLEPLLAPASGNSQGRRSKGGPAPLPVNEEILDLRGPGGIGGVAEGWVDAIRHSRRRPRSVPVGSIEGRLASAVSELIGHMPWVALSWPDAGEFARDIRDLTRSISSIIQPASPRERGTRVGNCPAAVDGNRICGAVLQLAPGESIVACDWCGTTYPPATWVGLKVLIDEDAKSRS</sequence>
<gene>
    <name evidence="1" type="ORF">GCM10010387_22570</name>
</gene>
<reference evidence="1" key="2">
    <citation type="submission" date="2020-09" db="EMBL/GenBank/DDBJ databases">
        <authorList>
            <person name="Sun Q."/>
            <person name="Ohkuma M."/>
        </authorList>
    </citation>
    <scope>NUCLEOTIDE SEQUENCE</scope>
    <source>
        <strain evidence="1">JCM 4988</strain>
    </source>
</reference>
<keyword evidence="2" id="KW-1185">Reference proteome</keyword>
<organism evidence="1 2">
    <name type="scientific">Streptomyces inusitatus</name>
    <dbReference type="NCBI Taxonomy" id="68221"/>
    <lineage>
        <taxon>Bacteria</taxon>
        <taxon>Bacillati</taxon>
        <taxon>Actinomycetota</taxon>
        <taxon>Actinomycetes</taxon>
        <taxon>Kitasatosporales</taxon>
        <taxon>Streptomycetaceae</taxon>
        <taxon>Streptomyces</taxon>
    </lineage>
</organism>
<protein>
    <submittedName>
        <fullName evidence="1">Uncharacterized protein</fullName>
    </submittedName>
</protein>
<comment type="caution">
    <text evidence="1">The sequence shown here is derived from an EMBL/GenBank/DDBJ whole genome shotgun (WGS) entry which is preliminary data.</text>
</comment>
<reference evidence="1" key="1">
    <citation type="journal article" date="2014" name="Int. J. Syst. Evol. Microbiol.">
        <title>Complete genome sequence of Corynebacterium casei LMG S-19264T (=DSM 44701T), isolated from a smear-ripened cheese.</title>
        <authorList>
            <consortium name="US DOE Joint Genome Institute (JGI-PGF)"/>
            <person name="Walter F."/>
            <person name="Albersmeier A."/>
            <person name="Kalinowski J."/>
            <person name="Ruckert C."/>
        </authorList>
    </citation>
    <scope>NUCLEOTIDE SEQUENCE</scope>
    <source>
        <strain evidence="1">JCM 4988</strain>
    </source>
</reference>
<dbReference type="Proteomes" id="UP000630936">
    <property type="component" value="Unassembled WGS sequence"/>
</dbReference>
<proteinExistence type="predicted"/>
<name>A0A918UR51_9ACTN</name>
<dbReference type="RefSeq" id="WP_190122822.1">
    <property type="nucleotide sequence ID" value="NZ_BMWG01000004.1"/>
</dbReference>
<evidence type="ECO:0000313" key="2">
    <source>
        <dbReference type="Proteomes" id="UP000630936"/>
    </source>
</evidence>